<feature type="compositionally biased region" description="Basic and acidic residues" evidence="2">
    <location>
        <begin position="1155"/>
        <end position="1167"/>
    </location>
</feature>
<feature type="region of interest" description="Disordered" evidence="2">
    <location>
        <begin position="546"/>
        <end position="574"/>
    </location>
</feature>
<feature type="region of interest" description="Disordered" evidence="2">
    <location>
        <begin position="1272"/>
        <end position="1313"/>
    </location>
</feature>
<protein>
    <submittedName>
        <fullName evidence="4">Uncharacterized protein</fullName>
    </submittedName>
</protein>
<keyword evidence="1" id="KW-0175">Coiled coil</keyword>
<feature type="coiled-coil region" evidence="1">
    <location>
        <begin position="197"/>
        <end position="281"/>
    </location>
</feature>
<dbReference type="Pfam" id="PF15921">
    <property type="entry name" value="CCDC158"/>
    <property type="match status" value="2"/>
</dbReference>
<feature type="region of interest" description="Disordered" evidence="2">
    <location>
        <begin position="156"/>
        <end position="175"/>
    </location>
</feature>
<comment type="caution">
    <text evidence="4">The sequence shown here is derived from an EMBL/GenBank/DDBJ whole genome shotgun (WGS) entry which is preliminary data.</text>
</comment>
<gene>
    <name evidence="4" type="ORF">KUTeg_024035</name>
</gene>
<feature type="coiled-coil region" evidence="1">
    <location>
        <begin position="117"/>
        <end position="144"/>
    </location>
</feature>
<feature type="signal peptide" evidence="3">
    <location>
        <begin position="1"/>
        <end position="21"/>
    </location>
</feature>
<feature type="chain" id="PRO_5045362496" evidence="3">
    <location>
        <begin position="22"/>
        <end position="1313"/>
    </location>
</feature>
<evidence type="ECO:0000313" key="4">
    <source>
        <dbReference type="EMBL" id="KAJ8297504.1"/>
    </source>
</evidence>
<feature type="compositionally biased region" description="Basic and acidic residues" evidence="2">
    <location>
        <begin position="1202"/>
        <end position="1212"/>
    </location>
</feature>
<dbReference type="PANTHER" id="PTHR47615:SF1">
    <property type="entry name" value="COILED-COIL DOMAIN-CONTAINING PROTEIN 158"/>
    <property type="match status" value="1"/>
</dbReference>
<dbReference type="InterPro" id="IPR031809">
    <property type="entry name" value="CCDC158"/>
</dbReference>
<proteinExistence type="predicted"/>
<evidence type="ECO:0000256" key="3">
    <source>
        <dbReference type="SAM" id="SignalP"/>
    </source>
</evidence>
<organism evidence="4 5">
    <name type="scientific">Tegillarca granosa</name>
    <name type="common">Malaysian cockle</name>
    <name type="synonym">Anadara granosa</name>
    <dbReference type="NCBI Taxonomy" id="220873"/>
    <lineage>
        <taxon>Eukaryota</taxon>
        <taxon>Metazoa</taxon>
        <taxon>Spiralia</taxon>
        <taxon>Lophotrochozoa</taxon>
        <taxon>Mollusca</taxon>
        <taxon>Bivalvia</taxon>
        <taxon>Autobranchia</taxon>
        <taxon>Pteriomorphia</taxon>
        <taxon>Arcoida</taxon>
        <taxon>Arcoidea</taxon>
        <taxon>Arcidae</taxon>
        <taxon>Tegillarca</taxon>
    </lineage>
</organism>
<keyword evidence="3" id="KW-0732">Signal</keyword>
<feature type="coiled-coil region" evidence="1">
    <location>
        <begin position="705"/>
        <end position="1016"/>
    </location>
</feature>
<feature type="region of interest" description="Disordered" evidence="2">
    <location>
        <begin position="33"/>
        <end position="54"/>
    </location>
</feature>
<feature type="compositionally biased region" description="Basic residues" evidence="2">
    <location>
        <begin position="1302"/>
        <end position="1313"/>
    </location>
</feature>
<dbReference type="Proteomes" id="UP001217089">
    <property type="component" value="Unassembled WGS sequence"/>
</dbReference>
<sequence>MHQILWLNAPLYILFSEMATGLSSSLLSSGQTNPLMTGQDNIRNQSPSRASRAKTTASELLDQIRQLEIEGKKLRSSNLATLGAAESDYGLGRTESTGERSAIVPTSPGTLSSLIDISAEQKTISDLRNQLEAQRRETDKLQQQLLGDYSRSNYMHHSGIPSSPSKTGFSTLPSTDLFSSRRPAYDYAPPSHLEKALKDSQEQVSDLRKRLHEANEVSEQHKRQFRLSIEELKSKLQETINNRDAVLELRQKEGVNKDGLITKLQTSVQQMQEKLRAQEQMLSKTGGKSALVEASRKAESSNQDSYMSETALNQIRIILTDAERKRGRSYFDSDPATKQGPGMLVHTLERCISELSSDLDQKASQIKELESEIGELKKNISQDKESLVREHQSKITQLNSEHEKQMQAATERANNARKQASSLQTQLNMIDTEKETKRKCTRCIIYMVGSSTYPMIYNTVVEQHKQQMKLKESALEDMESKLRHLKEEFSEDRIKWQEKREALDNSITNSQKELSRVMRERDEKLKSQTALETRFEELQNNLTKLQNELDMEKRKNNQMSDKENDYRNRSSELEAKLDEKQRDVERLEKMLELVRQECNSQVNEKISYAERHEREKHFDQISSLTAQLSSVSERCNRVTLDYEMNRNELSNLKQKMSELTEKLDSSRIQNETLNAEKQHISNMLSDKKSEMDRVSQERDYYMNLLDQKNEELGQVKGQKERLTIQLEEKEKNILMMQQQTNNFTQVMETNSRKSDTLKEENDKLMQMLNERTVALEELKGSRETMSKKMKIREKRIKDLEEEREKRNEEIQLKTQEMGILKQEKDSIYRELKESRYEVANITEEKDKIKRHYEKQQSELEKEIHRLQSKLKAADQDVKLAQKTLKSRESADNQAVKVADKMQKELTGKRSEVDTLRSKTRWLEDKLESVQRDRTSLDNDKERLKSTLNKTLTQNQQLSAELEVSQSKVLDLASQISRLEVALEKAASKSASSQAQLEQYEQDLARLKLTHQLDMQEALQKVGRNHSRKNSQNQGQTMENIPGVPNLYPMTTFYPQDQIQTPEYVQQSRHSGTSQTARDYSLNSLPTRDTDDYRQVGSELKYLLNEMRSLISSDKSEKLRPKSHAIKASHHRRSRSSTFQTNGPEYDSLYAPSSETEYHSDAEVDHSFHRSRSRTQFDDLDSFSAPGNRSRSYSPGGKHRRSYSLDDTPKLKSPDMTYGTSNFSPVSSKYSYVIGGSSIVDTPTNPALMRDLPDTQEICKRLEEKIQSLSKMGGVLQKENKETADLMKSQGKKLKKIKESSQKKKPVTAAKTRR</sequence>
<evidence type="ECO:0000256" key="1">
    <source>
        <dbReference type="SAM" id="Coils"/>
    </source>
</evidence>
<evidence type="ECO:0000313" key="5">
    <source>
        <dbReference type="Proteomes" id="UP001217089"/>
    </source>
</evidence>
<name>A0ABQ9DWR8_TEGGR</name>
<feature type="coiled-coil region" evidence="1">
    <location>
        <begin position="352"/>
        <end position="433"/>
    </location>
</feature>
<keyword evidence="5" id="KW-1185">Reference proteome</keyword>
<feature type="compositionally biased region" description="Basic residues" evidence="2">
    <location>
        <begin position="1120"/>
        <end position="1134"/>
    </location>
</feature>
<feature type="compositionally biased region" description="Polar residues" evidence="2">
    <location>
        <begin position="1062"/>
        <end position="1086"/>
    </location>
</feature>
<feature type="region of interest" description="Disordered" evidence="2">
    <location>
        <begin position="1021"/>
        <end position="1050"/>
    </location>
</feature>
<feature type="region of interest" description="Disordered" evidence="2">
    <location>
        <begin position="1113"/>
        <end position="1221"/>
    </location>
</feature>
<feature type="compositionally biased region" description="Basic and acidic residues" evidence="2">
    <location>
        <begin position="550"/>
        <end position="574"/>
    </location>
</feature>
<dbReference type="EMBL" id="JARBDR010000923">
    <property type="protein sequence ID" value="KAJ8297504.1"/>
    <property type="molecule type" value="Genomic_DNA"/>
</dbReference>
<feature type="coiled-coil region" evidence="1">
    <location>
        <begin position="642"/>
        <end position="676"/>
    </location>
</feature>
<feature type="region of interest" description="Disordered" evidence="2">
    <location>
        <begin position="1062"/>
        <end position="1092"/>
    </location>
</feature>
<dbReference type="PANTHER" id="PTHR47615">
    <property type="entry name" value="COILED-COIL DOMAIN-CONTAINING PROTEIN 158"/>
    <property type="match status" value="1"/>
</dbReference>
<reference evidence="4 5" key="1">
    <citation type="submission" date="2022-12" db="EMBL/GenBank/DDBJ databases">
        <title>Chromosome-level genome of Tegillarca granosa.</title>
        <authorList>
            <person name="Kim J."/>
        </authorList>
    </citation>
    <scope>NUCLEOTIDE SEQUENCE [LARGE SCALE GENOMIC DNA]</scope>
    <source>
        <strain evidence="4">Teg-2019</strain>
        <tissue evidence="4">Adductor muscle</tissue>
    </source>
</reference>
<evidence type="ECO:0000256" key="2">
    <source>
        <dbReference type="SAM" id="MobiDB-lite"/>
    </source>
</evidence>
<feature type="compositionally biased region" description="Polar residues" evidence="2">
    <location>
        <begin position="1029"/>
        <end position="1038"/>
    </location>
</feature>
<accession>A0ABQ9DWR8</accession>